<feature type="transmembrane region" description="Helical" evidence="1">
    <location>
        <begin position="176"/>
        <end position="199"/>
    </location>
</feature>
<dbReference type="AlphaFoldDB" id="A0ABD3D6I2"/>
<organism evidence="2 3">
    <name type="scientific">Castilleja foliolosa</name>
    <dbReference type="NCBI Taxonomy" id="1961234"/>
    <lineage>
        <taxon>Eukaryota</taxon>
        <taxon>Viridiplantae</taxon>
        <taxon>Streptophyta</taxon>
        <taxon>Embryophyta</taxon>
        <taxon>Tracheophyta</taxon>
        <taxon>Spermatophyta</taxon>
        <taxon>Magnoliopsida</taxon>
        <taxon>eudicotyledons</taxon>
        <taxon>Gunneridae</taxon>
        <taxon>Pentapetalae</taxon>
        <taxon>asterids</taxon>
        <taxon>lamiids</taxon>
        <taxon>Lamiales</taxon>
        <taxon>Orobanchaceae</taxon>
        <taxon>Pedicularideae</taxon>
        <taxon>Castillejinae</taxon>
        <taxon>Castilleja</taxon>
    </lineage>
</organism>
<keyword evidence="3" id="KW-1185">Reference proteome</keyword>
<dbReference type="EMBL" id="JAVIJP010000023">
    <property type="protein sequence ID" value="KAL3637918.1"/>
    <property type="molecule type" value="Genomic_DNA"/>
</dbReference>
<protein>
    <submittedName>
        <fullName evidence="2">Uncharacterized protein</fullName>
    </submittedName>
</protein>
<feature type="transmembrane region" description="Helical" evidence="1">
    <location>
        <begin position="38"/>
        <end position="58"/>
    </location>
</feature>
<evidence type="ECO:0000313" key="3">
    <source>
        <dbReference type="Proteomes" id="UP001632038"/>
    </source>
</evidence>
<proteinExistence type="predicted"/>
<feature type="transmembrane region" description="Helical" evidence="1">
    <location>
        <begin position="133"/>
        <end position="156"/>
    </location>
</feature>
<accession>A0ABD3D6I2</accession>
<gene>
    <name evidence="2" type="ORF">CASFOL_018366</name>
</gene>
<feature type="transmembrane region" description="Helical" evidence="1">
    <location>
        <begin position="107"/>
        <end position="126"/>
    </location>
</feature>
<dbReference type="Proteomes" id="UP001632038">
    <property type="component" value="Unassembled WGS sequence"/>
</dbReference>
<keyword evidence="1" id="KW-1133">Transmembrane helix</keyword>
<feature type="transmembrane region" description="Helical" evidence="1">
    <location>
        <begin position="70"/>
        <end position="87"/>
    </location>
</feature>
<keyword evidence="1" id="KW-0812">Transmembrane</keyword>
<evidence type="ECO:0000313" key="2">
    <source>
        <dbReference type="EMBL" id="KAL3637918.1"/>
    </source>
</evidence>
<evidence type="ECO:0000256" key="1">
    <source>
        <dbReference type="SAM" id="Phobius"/>
    </source>
</evidence>
<dbReference type="PANTHER" id="PTHR35307:SF3">
    <property type="entry name" value="DUF4220 DOMAIN-CONTAINING PROTEIN"/>
    <property type="match status" value="1"/>
</dbReference>
<dbReference type="PANTHER" id="PTHR35307">
    <property type="entry name" value="PROTEIN, PUTATIVE-RELATED"/>
    <property type="match status" value="1"/>
</dbReference>
<keyword evidence="1" id="KW-0472">Membrane</keyword>
<comment type="caution">
    <text evidence="2">The sequence shown here is derived from an EMBL/GenBank/DDBJ whole genome shotgun (WGS) entry which is preliminary data.</text>
</comment>
<sequence length="292" mass="32545">MASNDCTQYYTQKQCIDYLRKYVDDDIQLKLDSTMPFIGLYIAAASAACVIATAADVVNASRNKKLWFPCKYFSLNAFSLTVLAVAMKLPVDLTSKMWGVHDRLSRVSGLVLMSTSMANNFIVSLGSMDDNEIMLNLAALVILVLTIAGNIYINIFQVRDYHAANLTLGEKIGSTAIMLLLLVILFSTAVIIPTAKRYIESKYNQMHKRISNELVSFTGDELRVAVRRYWMLAESGSIQFVIARSVICVASSVMSLRKINTTGRTRRSYSFVTVDKLERLSQDLGRKVSCPA</sequence>
<name>A0ABD3D6I2_9LAMI</name>
<reference evidence="3" key="1">
    <citation type="journal article" date="2024" name="IScience">
        <title>Strigolactones Initiate the Formation of Haustorium-like Structures in Castilleja.</title>
        <authorList>
            <person name="Buerger M."/>
            <person name="Peterson D."/>
            <person name="Chory J."/>
        </authorList>
    </citation>
    <scope>NUCLEOTIDE SEQUENCE [LARGE SCALE GENOMIC DNA]</scope>
</reference>